<evidence type="ECO:0000256" key="2">
    <source>
        <dbReference type="ARBA" id="ARBA00001962"/>
    </source>
</evidence>
<sequence length="488" mass="54277">MRVRGLRSRALSPASCLLPGSSCRNGSLGGGEGVGRTSWKREARWCLSVGWREGRGRTGTHTECCTQMSNTHPTPHTQLTLETQPRHTHGHTQNSIRRDSHPVPRENAGVHRRQATQARRTGLQQPGQVQSRGPGNKGSGTSSSALEPTSLSEPPVTGLCLPRMDMWTALLFLQALLLPSLADGATPALRFVAVGDWGGVPNAPFHTAREMANAKEIARTVQILGADFILSLGDNFYFTGVQDVNDKRFQETFEDVFSDRSLRNVPWYVLAGNHDHLGNVSAQIAYSKISKRWNFPSPFYRLRFKIPRTNVSVAIFMLDTVTLCGNSDDFLSQQPERPRDVKLARTQLSWLKKQLAAAREDYVLVAGHYPVWSIAEHGPTHCLVKQLRPLLATYRVTAYLCGHDHNLQYLQDENGVGYVLSGAGNFMDPSKRHQRKVPNGYLRFHYGTEDSLGGFAYVEISSKEMTVTYIEASGKSLFKTSLPRRARP</sequence>
<evidence type="ECO:0000256" key="8">
    <source>
        <dbReference type="ARBA" id="ARBA00023157"/>
    </source>
</evidence>
<feature type="domain" description="Calcineurin-like phosphoesterase" evidence="14">
    <location>
        <begin position="189"/>
        <end position="406"/>
    </location>
</feature>
<accession>A0A7N9D6R3</accession>
<dbReference type="PANTHER" id="PTHR10161:SF14">
    <property type="entry name" value="TARTRATE-RESISTANT ACID PHOSPHATASE TYPE 5"/>
    <property type="match status" value="1"/>
</dbReference>
<evidence type="ECO:0000256" key="6">
    <source>
        <dbReference type="ARBA" id="ARBA00022801"/>
    </source>
</evidence>
<feature type="region of interest" description="Disordered" evidence="13">
    <location>
        <begin position="55"/>
        <end position="154"/>
    </location>
</feature>
<dbReference type="Proteomes" id="UP000233100">
    <property type="component" value="Chromosome 19"/>
</dbReference>
<dbReference type="GO" id="GO:0003993">
    <property type="term" value="F:acid phosphatase activity"/>
    <property type="evidence" value="ECO:0007669"/>
    <property type="project" value="UniProtKB-EC"/>
</dbReference>
<dbReference type="GeneTree" id="ENSGT00390000016735"/>
<keyword evidence="5" id="KW-0732">Signal</keyword>
<keyword evidence="16" id="KW-1185">Reference proteome</keyword>
<dbReference type="InterPro" id="IPR029052">
    <property type="entry name" value="Metallo-depent_PP-like"/>
</dbReference>
<reference evidence="15" key="3">
    <citation type="submission" date="2025-09" db="UniProtKB">
        <authorList>
            <consortium name="Ensembl"/>
        </authorList>
    </citation>
    <scope>IDENTIFICATION</scope>
</reference>
<reference evidence="15" key="2">
    <citation type="submission" date="2025-08" db="UniProtKB">
        <authorList>
            <consortium name="Ensembl"/>
        </authorList>
    </citation>
    <scope>IDENTIFICATION</scope>
</reference>
<evidence type="ECO:0000256" key="7">
    <source>
        <dbReference type="ARBA" id="ARBA00023004"/>
    </source>
</evidence>
<evidence type="ECO:0000256" key="4">
    <source>
        <dbReference type="ARBA" id="ARBA00015822"/>
    </source>
</evidence>
<dbReference type="PANTHER" id="PTHR10161">
    <property type="entry name" value="TARTRATE-RESISTANT ACID PHOSPHATASE TYPE 5"/>
    <property type="match status" value="1"/>
</dbReference>
<comment type="cofactor">
    <cofactor evidence="2">
        <name>Fe cation</name>
        <dbReference type="ChEBI" id="CHEBI:24875"/>
    </cofactor>
</comment>
<keyword evidence="6" id="KW-0378">Hydrolase</keyword>
<dbReference type="AlphaFoldDB" id="A0A7N9D6R3"/>
<reference evidence="15 16" key="1">
    <citation type="submission" date="2013-03" db="EMBL/GenBank/DDBJ databases">
        <authorList>
            <person name="Warren W."/>
            <person name="Wilson R.K."/>
        </authorList>
    </citation>
    <scope>NUCLEOTIDE SEQUENCE</scope>
</reference>
<comment type="subunit">
    <text evidence="12">Exists either as monomer or, after proteolytic processing, as a dimer of two chains linked by disulfide bond(s).</text>
</comment>
<evidence type="ECO:0000256" key="1">
    <source>
        <dbReference type="ARBA" id="ARBA00000032"/>
    </source>
</evidence>
<evidence type="ECO:0000256" key="9">
    <source>
        <dbReference type="ARBA" id="ARBA00023180"/>
    </source>
</evidence>
<dbReference type="EC" id="3.1.3.2" evidence="3"/>
<dbReference type="InterPro" id="IPR024927">
    <property type="entry name" value="Acid_PPase"/>
</dbReference>
<dbReference type="CDD" id="cd07378">
    <property type="entry name" value="MPP_ACP5"/>
    <property type="match status" value="1"/>
</dbReference>
<dbReference type="Gene3D" id="3.60.21.10">
    <property type="match status" value="1"/>
</dbReference>
<keyword evidence="9" id="KW-0325">Glycoprotein</keyword>
<evidence type="ECO:0000256" key="10">
    <source>
        <dbReference type="ARBA" id="ARBA00029999"/>
    </source>
</evidence>
<comment type="catalytic activity">
    <reaction evidence="1">
        <text>a phosphate monoester + H2O = an alcohol + phosphate</text>
        <dbReference type="Rhea" id="RHEA:15017"/>
        <dbReference type="ChEBI" id="CHEBI:15377"/>
        <dbReference type="ChEBI" id="CHEBI:30879"/>
        <dbReference type="ChEBI" id="CHEBI:43474"/>
        <dbReference type="ChEBI" id="CHEBI:67140"/>
        <dbReference type="EC" id="3.1.3.2"/>
    </reaction>
</comment>
<dbReference type="InterPro" id="IPR004843">
    <property type="entry name" value="Calcineurin-like_PHP"/>
</dbReference>
<gene>
    <name evidence="15" type="primary">ACP5</name>
</gene>
<proteinExistence type="predicted"/>
<protein>
    <recommendedName>
        <fullName evidence="4">Tartrate-resistant acid phosphatase type 5</fullName>
        <ecNumber evidence="3">3.1.3.2</ecNumber>
    </recommendedName>
    <alternativeName>
        <fullName evidence="11">Tartrate-resistant acid ATPase</fullName>
    </alternativeName>
    <alternativeName>
        <fullName evidence="10">Type 5 acid phosphatase</fullName>
    </alternativeName>
</protein>
<evidence type="ECO:0000256" key="11">
    <source>
        <dbReference type="ARBA" id="ARBA00031589"/>
    </source>
</evidence>
<dbReference type="InterPro" id="IPR051558">
    <property type="entry name" value="Metallophosphoesterase_PAP"/>
</dbReference>
<organism evidence="15 16">
    <name type="scientific">Macaca fascicularis</name>
    <name type="common">Crab-eating macaque</name>
    <name type="synonym">Cynomolgus monkey</name>
    <dbReference type="NCBI Taxonomy" id="9541"/>
    <lineage>
        <taxon>Eukaryota</taxon>
        <taxon>Metazoa</taxon>
        <taxon>Chordata</taxon>
        <taxon>Craniata</taxon>
        <taxon>Vertebrata</taxon>
        <taxon>Euteleostomi</taxon>
        <taxon>Mammalia</taxon>
        <taxon>Eutheria</taxon>
        <taxon>Euarchontoglires</taxon>
        <taxon>Primates</taxon>
        <taxon>Haplorrhini</taxon>
        <taxon>Catarrhini</taxon>
        <taxon>Cercopithecidae</taxon>
        <taxon>Cercopithecinae</taxon>
        <taxon>Macaca</taxon>
    </lineage>
</organism>
<evidence type="ECO:0000256" key="13">
    <source>
        <dbReference type="SAM" id="MobiDB-lite"/>
    </source>
</evidence>
<evidence type="ECO:0000313" key="15">
    <source>
        <dbReference type="Ensembl" id="ENSMFAP00000059553.1"/>
    </source>
</evidence>
<evidence type="ECO:0000313" key="16">
    <source>
        <dbReference type="Proteomes" id="UP000233100"/>
    </source>
</evidence>
<keyword evidence="8" id="KW-1015">Disulfide bond</keyword>
<feature type="compositionally biased region" description="Polar residues" evidence="13">
    <location>
        <begin position="59"/>
        <end position="83"/>
    </location>
</feature>
<dbReference type="SUPFAM" id="SSF56300">
    <property type="entry name" value="Metallo-dependent phosphatases"/>
    <property type="match status" value="1"/>
</dbReference>
<evidence type="ECO:0000256" key="3">
    <source>
        <dbReference type="ARBA" id="ARBA00012646"/>
    </source>
</evidence>
<dbReference type="Bgee" id="ENSMFAG00000045308">
    <property type="expression patterns" value="Expressed in spleen and 8 other cell types or tissues"/>
</dbReference>
<feature type="compositionally biased region" description="Polar residues" evidence="13">
    <location>
        <begin position="115"/>
        <end position="152"/>
    </location>
</feature>
<evidence type="ECO:0000256" key="12">
    <source>
        <dbReference type="ARBA" id="ARBA00062359"/>
    </source>
</evidence>
<dbReference type="Pfam" id="PF00149">
    <property type="entry name" value="Metallophos"/>
    <property type="match status" value="1"/>
</dbReference>
<name>A0A7N9D6R3_MACFA</name>
<dbReference type="Ensembl" id="ENSMFAT00000092701.1">
    <property type="protein sequence ID" value="ENSMFAP00000059553.1"/>
    <property type="gene ID" value="ENSMFAG00000045308.2"/>
</dbReference>
<dbReference type="GO" id="GO:0045453">
    <property type="term" value="P:bone resorption"/>
    <property type="evidence" value="ECO:0007669"/>
    <property type="project" value="TreeGrafter"/>
</dbReference>
<keyword evidence="7" id="KW-0408">Iron</keyword>
<evidence type="ECO:0000256" key="5">
    <source>
        <dbReference type="ARBA" id="ARBA00022729"/>
    </source>
</evidence>
<dbReference type="FunFam" id="3.60.21.10:FF:000033">
    <property type="entry name" value="Tartrate-resistant acid phosphatase type 5"/>
    <property type="match status" value="1"/>
</dbReference>
<evidence type="ECO:0000259" key="14">
    <source>
        <dbReference type="Pfam" id="PF00149"/>
    </source>
</evidence>